<keyword evidence="3" id="KW-1185">Reference proteome</keyword>
<proteinExistence type="predicted"/>
<evidence type="ECO:0000313" key="3">
    <source>
        <dbReference type="Proteomes" id="UP000043699"/>
    </source>
</evidence>
<dbReference type="PANTHER" id="PTHR12526">
    <property type="entry name" value="GLYCOSYLTRANSFERASE"/>
    <property type="match status" value="1"/>
</dbReference>
<name>A0A098EIA2_9BACL</name>
<protein>
    <submittedName>
        <fullName evidence="2">2-deoxystreptamine glucosyltransferase</fullName>
    </submittedName>
</protein>
<keyword evidence="2" id="KW-0808">Transferase</keyword>
<dbReference type="Pfam" id="PF00534">
    <property type="entry name" value="Glycos_transf_1"/>
    <property type="match status" value="1"/>
</dbReference>
<dbReference type="PANTHER" id="PTHR12526:SF627">
    <property type="entry name" value="D-RHAMNOSYLTRANSFERASE WBPZ"/>
    <property type="match status" value="1"/>
</dbReference>
<dbReference type="SUPFAM" id="SSF53756">
    <property type="entry name" value="UDP-Glycosyltransferase/glycogen phosphorylase"/>
    <property type="match status" value="1"/>
</dbReference>
<dbReference type="CDD" id="cd03801">
    <property type="entry name" value="GT4_PimA-like"/>
    <property type="match status" value="1"/>
</dbReference>
<dbReference type="InterPro" id="IPR001296">
    <property type="entry name" value="Glyco_trans_1"/>
</dbReference>
<evidence type="ECO:0000313" key="2">
    <source>
        <dbReference type="EMBL" id="CEG22029.1"/>
    </source>
</evidence>
<organism evidence="2 3">
    <name type="scientific">Planococcus massiliensis</name>
    <dbReference type="NCBI Taxonomy" id="1499687"/>
    <lineage>
        <taxon>Bacteria</taxon>
        <taxon>Bacillati</taxon>
        <taxon>Bacillota</taxon>
        <taxon>Bacilli</taxon>
        <taxon>Bacillales</taxon>
        <taxon>Caryophanaceae</taxon>
        <taxon>Planococcus</taxon>
    </lineage>
</organism>
<feature type="domain" description="Glycosyl transferase family 1" evidence="1">
    <location>
        <begin position="206"/>
        <end position="351"/>
    </location>
</feature>
<dbReference type="STRING" id="1499687.BN1080_00949"/>
<accession>A0A098EIA2</accession>
<sequence length="391" mass="44930">MKVLFCHNGPIYRNDRNNYFGISHNNQSLIRYYAIADTLSLLMRVNKVKEKKLEKKMSQLTLSPLEVIECPNIISVKGILTQSKEANHIIKEAVYKADFIVIRLPSTIGSNALKYAKKFNKPYLIEVVACEWDSLWNHSILGKVMAILKVPKTKREIQSASNVMYITEKFLQKRYPTLGKEYVCPNVMLQPVDEKIILNRHEKIDSMNKKKITIASIGATNMRYKGHRYVIKAINLLIKRGYDIEYKVIGGGNHSKLQEVAKRYGVEKKVEFMGAVKHQEIFDILDEIDLYIQPSLAEAQGRSLIEAMSRGCPCICTDVGGMPELLAKEFIVKKADSRAISEKIEEILNKDLKEISTRNFEFSKQFDVNLIDSKRTEIFQKIFRREVSISE</sequence>
<dbReference type="AlphaFoldDB" id="A0A098EIA2"/>
<dbReference type="RefSeq" id="WP_052650767.1">
    <property type="nucleotide sequence ID" value="NZ_CCXS01000001.1"/>
</dbReference>
<gene>
    <name evidence="2" type="primary">kanF</name>
    <name evidence="2" type="ORF">BN1080_00949</name>
</gene>
<dbReference type="Proteomes" id="UP000043699">
    <property type="component" value="Unassembled WGS sequence"/>
</dbReference>
<dbReference type="Gene3D" id="3.40.50.2000">
    <property type="entry name" value="Glycogen Phosphorylase B"/>
    <property type="match status" value="1"/>
</dbReference>
<dbReference type="GO" id="GO:0016757">
    <property type="term" value="F:glycosyltransferase activity"/>
    <property type="evidence" value="ECO:0007669"/>
    <property type="project" value="InterPro"/>
</dbReference>
<reference evidence="2 3" key="1">
    <citation type="submission" date="2014-09" db="EMBL/GenBank/DDBJ databases">
        <authorList>
            <person name="Urmite Genomes Urmite Genomes"/>
        </authorList>
    </citation>
    <scope>NUCLEOTIDE SEQUENCE [LARGE SCALE GENOMIC DNA]</scope>
    <source>
        <strain evidence="2 3">ES2</strain>
    </source>
</reference>
<evidence type="ECO:0000259" key="1">
    <source>
        <dbReference type="Pfam" id="PF00534"/>
    </source>
</evidence>
<dbReference type="OrthoDB" id="9813638at2"/>
<dbReference type="EMBL" id="CCXS01000001">
    <property type="protein sequence ID" value="CEG22029.1"/>
    <property type="molecule type" value="Genomic_DNA"/>
</dbReference>